<keyword evidence="2 8" id="KW-0808">Transferase</keyword>
<evidence type="ECO:0000256" key="9">
    <source>
        <dbReference type="SAM" id="MobiDB-lite"/>
    </source>
</evidence>
<feature type="compositionally biased region" description="Basic and acidic residues" evidence="9">
    <location>
        <begin position="1138"/>
        <end position="1149"/>
    </location>
</feature>
<keyword evidence="12" id="KW-1185">Reference proteome</keyword>
<evidence type="ECO:0000256" key="8">
    <source>
        <dbReference type="RuleBase" id="RU366032"/>
    </source>
</evidence>
<protein>
    <recommendedName>
        <fullName evidence="8">Protein-serine/threonine kinase</fullName>
        <ecNumber evidence="8">2.7.11.-</ecNumber>
    </recommendedName>
</protein>
<evidence type="ECO:0000256" key="4">
    <source>
        <dbReference type="ARBA" id="ARBA00022777"/>
    </source>
</evidence>
<comment type="catalytic activity">
    <reaction evidence="7">
        <text>L-seryl-[pyruvate dehydrogenase E1 alpha subunit] + ATP = O-phospho-L-seryl-[pyruvate dehydrogenase E1 alpha subunit] + ADP + H(+)</text>
        <dbReference type="Rhea" id="RHEA:23052"/>
        <dbReference type="Rhea" id="RHEA-COMP:13689"/>
        <dbReference type="Rhea" id="RHEA-COMP:13690"/>
        <dbReference type="ChEBI" id="CHEBI:15378"/>
        <dbReference type="ChEBI" id="CHEBI:29999"/>
        <dbReference type="ChEBI" id="CHEBI:30616"/>
        <dbReference type="ChEBI" id="CHEBI:83421"/>
        <dbReference type="ChEBI" id="CHEBI:456216"/>
        <dbReference type="EC" id="2.7.11.2"/>
    </reaction>
</comment>
<dbReference type="InterPro" id="IPR036890">
    <property type="entry name" value="HATPase_C_sf"/>
</dbReference>
<accession>A0A1Q9EX13</accession>
<keyword evidence="6 8" id="KW-0496">Mitochondrion</keyword>
<evidence type="ECO:0000256" key="5">
    <source>
        <dbReference type="ARBA" id="ARBA00022840"/>
    </source>
</evidence>
<evidence type="ECO:0000259" key="10">
    <source>
        <dbReference type="PROSITE" id="PS50109"/>
    </source>
</evidence>
<evidence type="ECO:0000256" key="7">
    <source>
        <dbReference type="ARBA" id="ARBA00048201"/>
    </source>
</evidence>
<dbReference type="InterPro" id="IPR005467">
    <property type="entry name" value="His_kinase_dom"/>
</dbReference>
<comment type="subcellular location">
    <subcellularLocation>
        <location evidence="8">Mitochondrion matrix</location>
    </subcellularLocation>
</comment>
<dbReference type="InterPro" id="IPR018955">
    <property type="entry name" value="BCDHK/PDK_N"/>
</dbReference>
<feature type="region of interest" description="Disordered" evidence="9">
    <location>
        <begin position="632"/>
        <end position="672"/>
    </location>
</feature>
<evidence type="ECO:0000256" key="1">
    <source>
        <dbReference type="ARBA" id="ARBA00006155"/>
    </source>
</evidence>
<feature type="region of interest" description="Disordered" evidence="9">
    <location>
        <begin position="1119"/>
        <end position="1158"/>
    </location>
</feature>
<evidence type="ECO:0000256" key="3">
    <source>
        <dbReference type="ARBA" id="ARBA00022741"/>
    </source>
</evidence>
<evidence type="ECO:0000313" key="12">
    <source>
        <dbReference type="Proteomes" id="UP000186817"/>
    </source>
</evidence>
<feature type="compositionally biased region" description="Basic and acidic residues" evidence="9">
    <location>
        <begin position="803"/>
        <end position="820"/>
    </location>
</feature>
<gene>
    <name evidence="11" type="primary">PDK</name>
    <name evidence="11" type="ORF">AK812_SmicGene4185</name>
</gene>
<feature type="compositionally biased region" description="Basic and acidic residues" evidence="9">
    <location>
        <begin position="399"/>
        <end position="427"/>
    </location>
</feature>
<dbReference type="OrthoDB" id="241648at2759"/>
<dbReference type="Pfam" id="PF02518">
    <property type="entry name" value="HATPase_c"/>
    <property type="match status" value="1"/>
</dbReference>
<reference evidence="11 12" key="1">
    <citation type="submission" date="2016-02" db="EMBL/GenBank/DDBJ databases">
        <title>Genome analysis of coral dinoflagellate symbionts highlights evolutionary adaptations to a symbiotic lifestyle.</title>
        <authorList>
            <person name="Aranda M."/>
            <person name="Li Y."/>
            <person name="Liew Y.J."/>
            <person name="Baumgarten S."/>
            <person name="Simakov O."/>
            <person name="Wilson M."/>
            <person name="Piel J."/>
            <person name="Ashoor H."/>
            <person name="Bougouffa S."/>
            <person name="Bajic V.B."/>
            <person name="Ryu T."/>
            <person name="Ravasi T."/>
            <person name="Bayer T."/>
            <person name="Micklem G."/>
            <person name="Kim H."/>
            <person name="Bhak J."/>
            <person name="Lajeunesse T.C."/>
            <person name="Voolstra C.R."/>
        </authorList>
    </citation>
    <scope>NUCLEOTIDE SEQUENCE [LARGE SCALE GENOMIC DNA]</scope>
    <source>
        <strain evidence="11 12">CCMP2467</strain>
    </source>
</reference>
<dbReference type="GO" id="GO:0004740">
    <property type="term" value="F:pyruvate dehydrogenase (acetyl-transferring) kinase activity"/>
    <property type="evidence" value="ECO:0007669"/>
    <property type="project" value="UniProtKB-EC"/>
</dbReference>
<evidence type="ECO:0000256" key="2">
    <source>
        <dbReference type="ARBA" id="ARBA00022679"/>
    </source>
</evidence>
<dbReference type="EMBL" id="LSRX01000051">
    <property type="protein sequence ID" value="OLQ11976.1"/>
    <property type="molecule type" value="Genomic_DNA"/>
</dbReference>
<dbReference type="PANTHER" id="PTHR11947">
    <property type="entry name" value="PYRUVATE DEHYDROGENASE KINASE"/>
    <property type="match status" value="1"/>
</dbReference>
<dbReference type="Gene3D" id="1.20.140.20">
    <property type="entry name" value="Alpha-ketoacid/pyruvate dehydrogenase kinase, N-terminal domain"/>
    <property type="match status" value="1"/>
</dbReference>
<organism evidence="11 12">
    <name type="scientific">Symbiodinium microadriaticum</name>
    <name type="common">Dinoflagellate</name>
    <name type="synonym">Zooxanthella microadriatica</name>
    <dbReference type="NCBI Taxonomy" id="2951"/>
    <lineage>
        <taxon>Eukaryota</taxon>
        <taxon>Sar</taxon>
        <taxon>Alveolata</taxon>
        <taxon>Dinophyceae</taxon>
        <taxon>Suessiales</taxon>
        <taxon>Symbiodiniaceae</taxon>
        <taxon>Symbiodinium</taxon>
    </lineage>
</organism>
<feature type="region of interest" description="Disordered" evidence="9">
    <location>
        <begin position="803"/>
        <end position="837"/>
    </location>
</feature>
<dbReference type="Proteomes" id="UP000186817">
    <property type="component" value="Unassembled WGS sequence"/>
</dbReference>
<comment type="caution">
    <text evidence="11">The sequence shown here is derived from an EMBL/GenBank/DDBJ whole genome shotgun (WGS) entry which is preliminary data.</text>
</comment>
<dbReference type="GO" id="GO:0010906">
    <property type="term" value="P:regulation of glucose metabolic process"/>
    <property type="evidence" value="ECO:0007669"/>
    <property type="project" value="TreeGrafter"/>
</dbReference>
<dbReference type="GO" id="GO:0005759">
    <property type="term" value="C:mitochondrial matrix"/>
    <property type="evidence" value="ECO:0007669"/>
    <property type="project" value="UniProtKB-SubCell"/>
</dbReference>
<feature type="region of interest" description="Disordered" evidence="9">
    <location>
        <begin position="338"/>
        <end position="527"/>
    </location>
</feature>
<dbReference type="Gene3D" id="3.30.565.10">
    <property type="entry name" value="Histidine kinase-like ATPase, C-terminal domain"/>
    <property type="match status" value="1"/>
</dbReference>
<dbReference type="InterPro" id="IPR036784">
    <property type="entry name" value="AK/P_DHK_N_sf"/>
</dbReference>
<keyword evidence="11" id="KW-0670">Pyruvate</keyword>
<keyword evidence="4 8" id="KW-0418">Kinase</keyword>
<dbReference type="SUPFAM" id="SSF55874">
    <property type="entry name" value="ATPase domain of HSP90 chaperone/DNA topoisomerase II/histidine kinase"/>
    <property type="match status" value="1"/>
</dbReference>
<feature type="domain" description="Histidine kinase" evidence="10">
    <location>
        <begin position="191"/>
        <end position="313"/>
    </location>
</feature>
<keyword evidence="5 8" id="KW-0067">ATP-binding</keyword>
<dbReference type="SUPFAM" id="SSF69012">
    <property type="entry name" value="alpha-ketoacid dehydrogenase kinase, N-terminal domain"/>
    <property type="match status" value="1"/>
</dbReference>
<dbReference type="AlphaFoldDB" id="A0A1Q9EX13"/>
<sequence length="1158" mass="127681">MASVLARSKGVHMILQIEGLPGWEAAPELVEVHRLYSENFKDIRLVDLDMEDLEPFTSVIETIKGRMKEVIPMLATSMRNLQQAEGYPEREIVQWLDSFFLSRIGTEMLTSQYMACTKPEAQARRRSRVGVVDYACDPVSICEQAARHARKLCKQHFADDADVDISVVSSSAASTFDLESRIRFPYVPNYLFYIMVELLKNSARATVEARQESPQKKRSIVITVGADPSQVAIRVLDQAGGIPFSVADRVWSYMYSTATKGGRNFNEQGTPLAGYGVGLPLSRLYARYLGGSLHLQSLPGVGTCAYLYLKRIESEAEMQPRKLLSFTLALQAQYWSPRDGTPAASADREGDSSQSPLASPRPSEEAVERPSSDLQAEEADRSEGRRESDDDAEFEEEDLPRKPEAGHLEVGQKGRSWDRQQWEEKPAAKAPALDGRVRGRTEAPELDGSRCRSPSRRTEASHIDGPRGRSASRRTEASDLDGHRSASRRTKDHGRAVHAPQPPPRREAPPPRAAPPPQSWTRRSPRAVPGAAARVGYRQEYVGLFHEKCWQDKQEQEFKINVAVSDELFTLSYCWDEPLLCRLSVDVCILRQSGGKFWNVRYFSHLYPPLIFSTSCLGPSGTDRIYNATDVQVSGHHGDDDGDDADEDDEEQDVDDDGGDDDDYEEGSGKGGSSWMPRILLLMALWTGSASLAGAVRDGRSSERGDMDFQSLNQDATTTTSGDAWEICCACPRGEITYPPGSICPSTCTQRPEQGGCTVWGTRESIAPPMRFKSYVDLPKWICCVCPLEGKELTLPGTSRCPEKCKKKGEGTRPGQEGHNKGAASASSQPGGELEIRPPEVPRMEELAAQVGAAMKVSAERQQRETVSLTSGTGKLQLSQDISVLPRQGTQICRYPALGDAAGKSDCSAASGTDEAFRRGGGWMFFHAHACSFVLCSRLEVEFAPGEISEQHSLSLSYKHTVIVRFWFQAGETALEVSSMTLLATLPRSTLQETELPVSGRTLEAVEALAYWVLDFIALLMSAIVAIMVDPGRAYTYTKHRDYPVPRLHLDYRVPGKKVDLRGRIPTLAAQGQVDEAVQRSSTTDQRLKLFRPCYDWPYRAMGCSGSRDGVPEMPAAFGAGSPVVSPPAKFLRAARPPNRDSHDQHVEESDPGISGKV</sequence>
<dbReference type="InterPro" id="IPR003594">
    <property type="entry name" value="HATPase_dom"/>
</dbReference>
<comment type="similarity">
    <text evidence="1 8">Belongs to the PDK/BCKDK protein kinase family.</text>
</comment>
<dbReference type="PROSITE" id="PS50109">
    <property type="entry name" value="HIS_KIN"/>
    <property type="match status" value="1"/>
</dbReference>
<dbReference type="EC" id="2.7.11.-" evidence="8"/>
<evidence type="ECO:0000256" key="6">
    <source>
        <dbReference type="ARBA" id="ARBA00023128"/>
    </source>
</evidence>
<name>A0A1Q9EX13_SYMMI</name>
<feature type="compositionally biased region" description="Basic and acidic residues" evidence="9">
    <location>
        <begin position="362"/>
        <end position="371"/>
    </location>
</feature>
<feature type="compositionally biased region" description="Basic and acidic residues" evidence="9">
    <location>
        <begin position="378"/>
        <end position="388"/>
    </location>
</feature>
<feature type="compositionally biased region" description="Acidic residues" evidence="9">
    <location>
        <begin position="640"/>
        <end position="666"/>
    </location>
</feature>
<keyword evidence="3 8" id="KW-0547">Nucleotide-binding</keyword>
<dbReference type="Pfam" id="PF10436">
    <property type="entry name" value="BCDHK_Adom3"/>
    <property type="match status" value="1"/>
</dbReference>
<dbReference type="PANTHER" id="PTHR11947:SF3">
    <property type="entry name" value="[PYRUVATE DEHYDROGENASE (ACETYL-TRANSFERRING)] KINASE, MITOCHONDRIAL"/>
    <property type="match status" value="1"/>
</dbReference>
<dbReference type="GO" id="GO:0005524">
    <property type="term" value="F:ATP binding"/>
    <property type="evidence" value="ECO:0007669"/>
    <property type="project" value="UniProtKB-UniRule"/>
</dbReference>
<feature type="compositionally biased region" description="Basic and acidic residues" evidence="9">
    <location>
        <begin position="435"/>
        <end position="484"/>
    </location>
</feature>
<feature type="compositionally biased region" description="Acidic residues" evidence="9">
    <location>
        <begin position="389"/>
        <end position="398"/>
    </location>
</feature>
<proteinExistence type="inferred from homology"/>
<dbReference type="SMART" id="SM00387">
    <property type="entry name" value="HATPase_c"/>
    <property type="match status" value="1"/>
</dbReference>
<evidence type="ECO:0000313" key="11">
    <source>
        <dbReference type="EMBL" id="OLQ11976.1"/>
    </source>
</evidence>
<dbReference type="InterPro" id="IPR039028">
    <property type="entry name" value="BCKD/PDK"/>
</dbReference>